<dbReference type="EMBL" id="CM047903">
    <property type="protein sequence ID" value="KAJ0092924.1"/>
    <property type="molecule type" value="Genomic_DNA"/>
</dbReference>
<sequence>MEPSCSNKVEVCGNNCSCPHNPYNYLVPKKK</sequence>
<evidence type="ECO:0000313" key="2">
    <source>
        <dbReference type="Proteomes" id="UP001164250"/>
    </source>
</evidence>
<name>A0ACC1B1X4_9ROSI</name>
<protein>
    <submittedName>
        <fullName evidence="1">Uncharacterized protein</fullName>
    </submittedName>
</protein>
<comment type="caution">
    <text evidence="1">The sequence shown here is derived from an EMBL/GenBank/DDBJ whole genome shotgun (WGS) entry which is preliminary data.</text>
</comment>
<organism evidence="1 2">
    <name type="scientific">Pistacia atlantica</name>
    <dbReference type="NCBI Taxonomy" id="434234"/>
    <lineage>
        <taxon>Eukaryota</taxon>
        <taxon>Viridiplantae</taxon>
        <taxon>Streptophyta</taxon>
        <taxon>Embryophyta</taxon>
        <taxon>Tracheophyta</taxon>
        <taxon>Spermatophyta</taxon>
        <taxon>Magnoliopsida</taxon>
        <taxon>eudicotyledons</taxon>
        <taxon>Gunneridae</taxon>
        <taxon>Pentapetalae</taxon>
        <taxon>rosids</taxon>
        <taxon>malvids</taxon>
        <taxon>Sapindales</taxon>
        <taxon>Anacardiaceae</taxon>
        <taxon>Pistacia</taxon>
    </lineage>
</organism>
<gene>
    <name evidence="1" type="ORF">Patl1_26995</name>
</gene>
<dbReference type="Proteomes" id="UP001164250">
    <property type="component" value="Chromosome 7"/>
</dbReference>
<proteinExistence type="predicted"/>
<keyword evidence="2" id="KW-1185">Reference proteome</keyword>
<accession>A0ACC1B1X4</accession>
<evidence type="ECO:0000313" key="1">
    <source>
        <dbReference type="EMBL" id="KAJ0092924.1"/>
    </source>
</evidence>
<reference evidence="2" key="1">
    <citation type="journal article" date="2023" name="G3 (Bethesda)">
        <title>Genome assembly and association tests identify interacting loci associated with vigor, precocity, and sex in interspecific pistachio rootstocks.</title>
        <authorList>
            <person name="Palmer W."/>
            <person name="Jacygrad E."/>
            <person name="Sagayaradj S."/>
            <person name="Cavanaugh K."/>
            <person name="Han R."/>
            <person name="Bertier L."/>
            <person name="Beede B."/>
            <person name="Kafkas S."/>
            <person name="Golino D."/>
            <person name="Preece J."/>
            <person name="Michelmore R."/>
        </authorList>
    </citation>
    <scope>NUCLEOTIDE SEQUENCE [LARGE SCALE GENOMIC DNA]</scope>
</reference>